<dbReference type="InterPro" id="IPR039426">
    <property type="entry name" value="TonB-dep_rcpt-like"/>
</dbReference>
<keyword evidence="10" id="KW-0732">Signal</keyword>
<feature type="domain" description="TonB-dependent receptor plug" evidence="12">
    <location>
        <begin position="56"/>
        <end position="163"/>
    </location>
</feature>
<keyword evidence="13" id="KW-0675">Receptor</keyword>
<evidence type="ECO:0000256" key="5">
    <source>
        <dbReference type="ARBA" id="ARBA00023077"/>
    </source>
</evidence>
<keyword evidence="6 8" id="KW-0472">Membrane</keyword>
<reference evidence="13 14" key="1">
    <citation type="submission" date="2016-06" db="EMBL/GenBank/DDBJ databases">
        <authorList>
            <person name="Ramos C."/>
            <person name="Pintado A."/>
            <person name="Crespo-Gomez J.I."/>
        </authorList>
    </citation>
    <scope>NUCLEOTIDE SEQUENCE [LARGE SCALE GENOMIC DNA]</scope>
    <source>
        <strain evidence="13 14">AVO110</strain>
    </source>
</reference>
<dbReference type="InterPro" id="IPR000531">
    <property type="entry name" value="Beta-barrel_TonB"/>
</dbReference>
<keyword evidence="5 9" id="KW-0798">TonB box</keyword>
<proteinExistence type="inferred from homology"/>
<protein>
    <submittedName>
        <fullName evidence="13">TonB-dependent receptor</fullName>
    </submittedName>
</protein>
<comment type="similarity">
    <text evidence="8 9">Belongs to the TonB-dependent receptor family.</text>
</comment>
<evidence type="ECO:0000256" key="2">
    <source>
        <dbReference type="ARBA" id="ARBA00022448"/>
    </source>
</evidence>
<dbReference type="PROSITE" id="PS52016">
    <property type="entry name" value="TONB_DEPENDENT_REC_3"/>
    <property type="match status" value="1"/>
</dbReference>
<evidence type="ECO:0000313" key="13">
    <source>
        <dbReference type="EMBL" id="MBC9250843.1"/>
    </source>
</evidence>
<feature type="chain" id="PRO_5047094085" evidence="10">
    <location>
        <begin position="32"/>
        <end position="707"/>
    </location>
</feature>
<name>A0ABR7S379_AQUAC</name>
<comment type="caution">
    <text evidence="13">The sequence shown here is derived from an EMBL/GenBank/DDBJ whole genome shotgun (WGS) entry which is preliminary data.</text>
</comment>
<dbReference type="InterPro" id="IPR037066">
    <property type="entry name" value="Plug_dom_sf"/>
</dbReference>
<gene>
    <name evidence="13" type="ORF">A9179_11200</name>
</gene>
<dbReference type="PANTHER" id="PTHR30069:SF27">
    <property type="entry name" value="BLL4766 PROTEIN"/>
    <property type="match status" value="1"/>
</dbReference>
<organism evidence="13 14">
    <name type="scientific">Aquipseudomonas alcaligenes</name>
    <name type="common">Pseudomonas alcaligenes</name>
    <dbReference type="NCBI Taxonomy" id="43263"/>
    <lineage>
        <taxon>Bacteria</taxon>
        <taxon>Pseudomonadati</taxon>
        <taxon>Pseudomonadota</taxon>
        <taxon>Gammaproteobacteria</taxon>
        <taxon>Pseudomonadales</taxon>
        <taxon>Pseudomonadaceae</taxon>
        <taxon>Aquipseudomonas</taxon>
    </lineage>
</organism>
<keyword evidence="4 8" id="KW-0812">Transmembrane</keyword>
<dbReference type="Pfam" id="PF07715">
    <property type="entry name" value="Plug"/>
    <property type="match status" value="1"/>
</dbReference>
<evidence type="ECO:0000256" key="10">
    <source>
        <dbReference type="SAM" id="SignalP"/>
    </source>
</evidence>
<evidence type="ECO:0000256" key="4">
    <source>
        <dbReference type="ARBA" id="ARBA00022692"/>
    </source>
</evidence>
<dbReference type="Gene3D" id="2.40.170.20">
    <property type="entry name" value="TonB-dependent receptor, beta-barrel domain"/>
    <property type="match status" value="1"/>
</dbReference>
<dbReference type="SUPFAM" id="SSF56935">
    <property type="entry name" value="Porins"/>
    <property type="match status" value="1"/>
</dbReference>
<dbReference type="EMBL" id="LZEU01000001">
    <property type="protein sequence ID" value="MBC9250843.1"/>
    <property type="molecule type" value="Genomic_DNA"/>
</dbReference>
<keyword evidence="3 8" id="KW-1134">Transmembrane beta strand</keyword>
<dbReference type="Pfam" id="PF00593">
    <property type="entry name" value="TonB_dep_Rec_b-barrel"/>
    <property type="match status" value="1"/>
</dbReference>
<dbReference type="Gene3D" id="2.170.130.10">
    <property type="entry name" value="TonB-dependent receptor, plug domain"/>
    <property type="match status" value="1"/>
</dbReference>
<evidence type="ECO:0000256" key="9">
    <source>
        <dbReference type="RuleBase" id="RU003357"/>
    </source>
</evidence>
<evidence type="ECO:0000256" key="7">
    <source>
        <dbReference type="ARBA" id="ARBA00023237"/>
    </source>
</evidence>
<dbReference type="PANTHER" id="PTHR30069">
    <property type="entry name" value="TONB-DEPENDENT OUTER MEMBRANE RECEPTOR"/>
    <property type="match status" value="1"/>
</dbReference>
<evidence type="ECO:0000256" key="3">
    <source>
        <dbReference type="ARBA" id="ARBA00022452"/>
    </source>
</evidence>
<keyword evidence="7 8" id="KW-0998">Cell outer membrane</keyword>
<comment type="subcellular location">
    <subcellularLocation>
        <location evidence="1 8">Cell outer membrane</location>
        <topology evidence="1 8">Multi-pass membrane protein</topology>
    </subcellularLocation>
</comment>
<sequence length="707" mass="79382">MRGPALEQGCSVRTSIPFSLLALLAAFPVSADDLFDAAGDVPEVLTASRLKQSPAAVPGSMTLLDSELIRASGARDIPELMRLVPGMMVGYLSGNQATVNYHGTNVTEARRLQVLIDGRSVYHPGLATVDWSDLPLAIEDIERIEVFRGPNSVSYGSNALMGVINILTRAPSASEGTRLKYTQGQRGIRDWYASQNLGLQNGDLRLSLSGQEDDGFDHDENGADYRDGRRLTRLNLTASHSLTPEQTLDWQLAAKEGSNQRAYDYEPIFGDIEPGDGDSDIEARDYAGSARWTMDVNPQHSLYVQGYAQHWEREQDWRACEAAIAFSPQLAQLFALGPDYVDVFSRHLPSIPNGTPQQEALAGQILGQLFSGGLQTTCGMVNQDIHESRYDLELQDTLSLSDDLRLVSGISYRHDKASSETFFNGDLSNDLWRLFSQFEWHLDEHWLLQGGAMYEDDHLSGSSLSPRIALNYLITPRHGLRAVYSEARRSPDMYEDNVDWSYRVRGLQPSAFGQSDAYFFARAQGSGDLDQEIMRSRELGYNGQFDNLSLDIKLFYDEITGMISDPLQIADFAPDNNDRARFSGAESQLDWRLSPADRLRLTYAYVDYSATSRQDKRLTANNSGSAGWLHDWGQGWSSSLFYYGDDQLNQYRFERLDLRVAKLIPLAQTQLELAGVLQQRLDDEPLTWVENRYDERHLLYFSAELEF</sequence>
<dbReference type="Proteomes" id="UP000744555">
    <property type="component" value="Unassembled WGS sequence"/>
</dbReference>
<dbReference type="InterPro" id="IPR012910">
    <property type="entry name" value="Plug_dom"/>
</dbReference>
<evidence type="ECO:0000256" key="8">
    <source>
        <dbReference type="PROSITE-ProRule" id="PRU01360"/>
    </source>
</evidence>
<evidence type="ECO:0000259" key="12">
    <source>
        <dbReference type="Pfam" id="PF07715"/>
    </source>
</evidence>
<dbReference type="InterPro" id="IPR036942">
    <property type="entry name" value="Beta-barrel_TonB_sf"/>
</dbReference>
<keyword evidence="14" id="KW-1185">Reference proteome</keyword>
<evidence type="ECO:0000256" key="1">
    <source>
        <dbReference type="ARBA" id="ARBA00004571"/>
    </source>
</evidence>
<feature type="domain" description="TonB-dependent receptor-like beta-barrel" evidence="11">
    <location>
        <begin position="388"/>
        <end position="659"/>
    </location>
</feature>
<evidence type="ECO:0000259" key="11">
    <source>
        <dbReference type="Pfam" id="PF00593"/>
    </source>
</evidence>
<evidence type="ECO:0000313" key="14">
    <source>
        <dbReference type="Proteomes" id="UP000744555"/>
    </source>
</evidence>
<dbReference type="RefSeq" id="WP_187805912.1">
    <property type="nucleotide sequence ID" value="NZ_LZEU01000001.1"/>
</dbReference>
<evidence type="ECO:0000256" key="6">
    <source>
        <dbReference type="ARBA" id="ARBA00023136"/>
    </source>
</evidence>
<accession>A0ABR7S379</accession>
<feature type="signal peptide" evidence="10">
    <location>
        <begin position="1"/>
        <end position="31"/>
    </location>
</feature>
<keyword evidence="2 8" id="KW-0813">Transport</keyword>